<feature type="region of interest" description="Disordered" evidence="1">
    <location>
        <begin position="1"/>
        <end position="33"/>
    </location>
</feature>
<sequence>MSKRSSAKYKLDRRMGENIWGRPKSPVNKREYG</sequence>
<keyword evidence="2" id="KW-0689">Ribosomal protein</keyword>
<name>A0A2W5BUR4_9SPHN</name>
<organism evidence="2 3">
    <name type="scientific">Sphingomonas sanxanigenens</name>
    <dbReference type="NCBI Taxonomy" id="397260"/>
    <lineage>
        <taxon>Bacteria</taxon>
        <taxon>Pseudomonadati</taxon>
        <taxon>Pseudomonadota</taxon>
        <taxon>Alphaproteobacteria</taxon>
        <taxon>Sphingomonadales</taxon>
        <taxon>Sphingomonadaceae</taxon>
        <taxon>Sphingomonas</taxon>
    </lineage>
</organism>
<dbReference type="AlphaFoldDB" id="A0A2W5BUR4"/>
<comment type="caution">
    <text evidence="2">The sequence shown here is derived from an EMBL/GenBank/DDBJ whole genome shotgun (WGS) entry which is preliminary data.</text>
</comment>
<evidence type="ECO:0000313" key="3">
    <source>
        <dbReference type="Proteomes" id="UP000249066"/>
    </source>
</evidence>
<protein>
    <submittedName>
        <fullName evidence="2">30S ribosomal protein S4</fullName>
    </submittedName>
</protein>
<proteinExistence type="predicted"/>
<accession>A0A2W5BUR4</accession>
<evidence type="ECO:0000313" key="2">
    <source>
        <dbReference type="EMBL" id="PZO86865.1"/>
    </source>
</evidence>
<dbReference type="GO" id="GO:0005840">
    <property type="term" value="C:ribosome"/>
    <property type="evidence" value="ECO:0007669"/>
    <property type="project" value="UniProtKB-KW"/>
</dbReference>
<feature type="non-terminal residue" evidence="2">
    <location>
        <position position="33"/>
    </location>
</feature>
<evidence type="ECO:0000256" key="1">
    <source>
        <dbReference type="SAM" id="MobiDB-lite"/>
    </source>
</evidence>
<keyword evidence="2" id="KW-0687">Ribonucleoprotein</keyword>
<dbReference type="EMBL" id="QFNN01000165">
    <property type="protein sequence ID" value="PZO86865.1"/>
    <property type="molecule type" value="Genomic_DNA"/>
</dbReference>
<gene>
    <name evidence="2" type="ORF">DI623_15785</name>
</gene>
<reference evidence="2 3" key="1">
    <citation type="submission" date="2017-08" db="EMBL/GenBank/DDBJ databases">
        <title>Infants hospitalized years apart are colonized by the same room-sourced microbial strains.</title>
        <authorList>
            <person name="Brooks B."/>
            <person name="Olm M.R."/>
            <person name="Firek B.A."/>
            <person name="Baker R."/>
            <person name="Thomas B.C."/>
            <person name="Morowitz M.J."/>
            <person name="Banfield J.F."/>
        </authorList>
    </citation>
    <scope>NUCLEOTIDE SEQUENCE [LARGE SCALE GENOMIC DNA]</scope>
    <source>
        <strain evidence="2">S2_018_000_R2_101</strain>
    </source>
</reference>
<dbReference type="Proteomes" id="UP000249066">
    <property type="component" value="Unassembled WGS sequence"/>
</dbReference>